<dbReference type="EMBL" id="BRXS01000008">
    <property type="protein sequence ID" value="GLC28163.1"/>
    <property type="molecule type" value="Genomic_DNA"/>
</dbReference>
<accession>A0AA37QLR1</accession>
<keyword evidence="2" id="KW-1185">Reference proteome</keyword>
<reference evidence="1" key="1">
    <citation type="submission" date="2022-08" db="EMBL/GenBank/DDBJ databases">
        <title>Draft genome sequencing of Roseisolibacter agri AW1220.</title>
        <authorList>
            <person name="Tobiishi Y."/>
            <person name="Tonouchi A."/>
        </authorList>
    </citation>
    <scope>NUCLEOTIDE SEQUENCE</scope>
    <source>
        <strain evidence="1">AW1220</strain>
    </source>
</reference>
<protein>
    <recommendedName>
        <fullName evidence="3">Type II restriction endonuclease</fullName>
    </recommendedName>
</protein>
<dbReference type="AlphaFoldDB" id="A0AA37QLR1"/>
<comment type="caution">
    <text evidence="1">The sequence shown here is derived from an EMBL/GenBank/DDBJ whole genome shotgun (WGS) entry which is preliminary data.</text>
</comment>
<dbReference type="Proteomes" id="UP001161325">
    <property type="component" value="Unassembled WGS sequence"/>
</dbReference>
<evidence type="ECO:0000313" key="2">
    <source>
        <dbReference type="Proteomes" id="UP001161325"/>
    </source>
</evidence>
<sequence length="450" mass="49091">MSLTPELTHALTPHVASGMPPGAGDALRALIARWREDPGATYRTWFLWEERVKNFRSIRRGIQAVVREIEAGTFGNAYRGSSLETVVHSVAEQRQLFKGADHAWLWKPKLRIPDIYESPENQRAFGRFLDTCVCCSTEEQVLTAVRRLDALGIKGLGPTAANLMYFLHPTLVPPFNTAMVTGYNALTGAKVKLGSWEHYLAMRAGVLELNARYRDLLSNDLGAVAGLLFDVGSGRYPAPPRADDAAARAAWEADLARVRDDSAKDAKALAAARESDRTHTEVQGWLRDLGRALGYAVWVAANDRTRPFGDGRLADGCLDALPAPLAGAPGADAVKLIDVLWLERDAAGAPTGRVAGAFEVEHTTSIYSGIVRMLDLALGAPDAAVTHLFLVAPDGREDDVRAQLARPAFSRVSDLRVRYLPYGELERHRETMARFGTGMKAVEAVARTLV</sequence>
<evidence type="ECO:0008006" key="3">
    <source>
        <dbReference type="Google" id="ProtNLM"/>
    </source>
</evidence>
<name>A0AA37QLR1_9BACT</name>
<proteinExistence type="predicted"/>
<gene>
    <name evidence="1" type="ORF">rosag_46760</name>
</gene>
<evidence type="ECO:0000313" key="1">
    <source>
        <dbReference type="EMBL" id="GLC28163.1"/>
    </source>
</evidence>
<organism evidence="1 2">
    <name type="scientific">Roseisolibacter agri</name>
    <dbReference type="NCBI Taxonomy" id="2014610"/>
    <lineage>
        <taxon>Bacteria</taxon>
        <taxon>Pseudomonadati</taxon>
        <taxon>Gemmatimonadota</taxon>
        <taxon>Gemmatimonadia</taxon>
        <taxon>Gemmatimonadales</taxon>
        <taxon>Gemmatimonadaceae</taxon>
        <taxon>Roseisolibacter</taxon>
    </lineage>
</organism>